<organism evidence="2 3">
    <name type="scientific">Dothidotthia symphoricarpi CBS 119687</name>
    <dbReference type="NCBI Taxonomy" id="1392245"/>
    <lineage>
        <taxon>Eukaryota</taxon>
        <taxon>Fungi</taxon>
        <taxon>Dikarya</taxon>
        <taxon>Ascomycota</taxon>
        <taxon>Pezizomycotina</taxon>
        <taxon>Dothideomycetes</taxon>
        <taxon>Pleosporomycetidae</taxon>
        <taxon>Pleosporales</taxon>
        <taxon>Dothidotthiaceae</taxon>
        <taxon>Dothidotthia</taxon>
    </lineage>
</organism>
<gene>
    <name evidence="2" type="ORF">P153DRAFT_434634</name>
</gene>
<dbReference type="EMBL" id="ML977517">
    <property type="protein sequence ID" value="KAF2124911.1"/>
    <property type="molecule type" value="Genomic_DNA"/>
</dbReference>
<dbReference type="OrthoDB" id="5125733at2759"/>
<dbReference type="PANTHER" id="PTHR33112:SF16">
    <property type="entry name" value="HETEROKARYON INCOMPATIBILITY DOMAIN-CONTAINING PROTEIN"/>
    <property type="match status" value="1"/>
</dbReference>
<keyword evidence="3" id="KW-1185">Reference proteome</keyword>
<dbReference type="Pfam" id="PF06985">
    <property type="entry name" value="HET"/>
    <property type="match status" value="1"/>
</dbReference>
<evidence type="ECO:0000313" key="3">
    <source>
        <dbReference type="Proteomes" id="UP000799771"/>
    </source>
</evidence>
<dbReference type="AlphaFoldDB" id="A0A6A6A2V4"/>
<feature type="domain" description="Heterokaryon incompatibility" evidence="1">
    <location>
        <begin position="293"/>
        <end position="444"/>
    </location>
</feature>
<dbReference type="InterPro" id="IPR010730">
    <property type="entry name" value="HET"/>
</dbReference>
<dbReference type="GeneID" id="54413529"/>
<protein>
    <submittedName>
        <fullName evidence="2">HET-domain-containing protein</fullName>
    </submittedName>
</protein>
<dbReference type="RefSeq" id="XP_033519304.1">
    <property type="nucleotide sequence ID" value="XM_033673097.1"/>
</dbReference>
<dbReference type="Proteomes" id="UP000799771">
    <property type="component" value="Unassembled WGS sequence"/>
</dbReference>
<evidence type="ECO:0000259" key="1">
    <source>
        <dbReference type="Pfam" id="PF06985"/>
    </source>
</evidence>
<evidence type="ECO:0000313" key="2">
    <source>
        <dbReference type="EMBL" id="KAF2124911.1"/>
    </source>
</evidence>
<accession>A0A6A6A2V4</accession>
<proteinExistence type="predicted"/>
<name>A0A6A6A2V4_9PLEO</name>
<sequence length="747" mass="84516">MLHYFGRHAPRKYTVPDIHPIVSPPRDPCEICLSRAWTSDFYTALIDLPIEIQSHCIKYRVSSQELRRSTLQGCKFCRTLADGIHGKLFYDDLYQRFRGKETGSVSAGTDNCVVMEDEIADQDAEKEEDDWNDASGFNEELIDNDPTDGWGAWIDHDTLMEACILEVAISFERGKEEECFTIVNVYIEAVEQPTEEGNVLQNLHGVELRYHISTDWGGLPELDKIFPAKASDSTLGSEKNMETIQHWVRSLAFVPQSSTTNSTQIPGRLIELQYGDTLRVCDSSSILPSDKSFAALSYVWGASQDFILLSTNIDSLMRGFTPEKLPQTIRDAVTVTRRVGLRYLWVDALCIIQDSDQDKLRELPNMGLIYKYATVTIVASVAKFATEGFLNHIAEQKSYEIDPVAIPYRTDNALYDRAQLVLSYPATYNRFDDPINDRAWTFQELMLSTRAILFTYRGIQTINRENIKPVEGPMSKTDYQLPNLSWSGKLFSLATSPENIRQVWLSARGEYSRRNITYQTDRLLAISAIAQEIGRVYQGRYLAGMWEHDLAVDLGWKVAREFNEGDETILPRLRAKEYVAPSWSWASVDGSVESYADNSGGETMDFQVVSCDVELAVPGFTHGAVKSGVLAVKGRICTCFWRWHPHAYLKSLKSHGSLATQHFPDSGGYWDFICGEATADALEPELQHNTEVMCLATRLTRITPIRYHVEGLMLLPVDGQRYRRVGFFTISDTAVFDTVNVQEITIV</sequence>
<reference evidence="2" key="1">
    <citation type="journal article" date="2020" name="Stud. Mycol.">
        <title>101 Dothideomycetes genomes: a test case for predicting lifestyles and emergence of pathogens.</title>
        <authorList>
            <person name="Haridas S."/>
            <person name="Albert R."/>
            <person name="Binder M."/>
            <person name="Bloem J."/>
            <person name="Labutti K."/>
            <person name="Salamov A."/>
            <person name="Andreopoulos B."/>
            <person name="Baker S."/>
            <person name="Barry K."/>
            <person name="Bills G."/>
            <person name="Bluhm B."/>
            <person name="Cannon C."/>
            <person name="Castanera R."/>
            <person name="Culley D."/>
            <person name="Daum C."/>
            <person name="Ezra D."/>
            <person name="Gonzalez J."/>
            <person name="Henrissat B."/>
            <person name="Kuo A."/>
            <person name="Liang C."/>
            <person name="Lipzen A."/>
            <person name="Lutzoni F."/>
            <person name="Magnuson J."/>
            <person name="Mondo S."/>
            <person name="Nolan M."/>
            <person name="Ohm R."/>
            <person name="Pangilinan J."/>
            <person name="Park H.-J."/>
            <person name="Ramirez L."/>
            <person name="Alfaro M."/>
            <person name="Sun H."/>
            <person name="Tritt A."/>
            <person name="Yoshinaga Y."/>
            <person name="Zwiers L.-H."/>
            <person name="Turgeon B."/>
            <person name="Goodwin S."/>
            <person name="Spatafora J."/>
            <person name="Crous P."/>
            <person name="Grigoriev I."/>
        </authorList>
    </citation>
    <scope>NUCLEOTIDE SEQUENCE</scope>
    <source>
        <strain evidence="2">CBS 119687</strain>
    </source>
</reference>
<dbReference type="PANTHER" id="PTHR33112">
    <property type="entry name" value="DOMAIN PROTEIN, PUTATIVE-RELATED"/>
    <property type="match status" value="1"/>
</dbReference>